<dbReference type="Proteomes" id="UP000269923">
    <property type="component" value="Unassembled WGS sequence"/>
</dbReference>
<feature type="transmembrane region" description="Helical" evidence="7">
    <location>
        <begin position="40"/>
        <end position="57"/>
    </location>
</feature>
<dbReference type="EMBL" id="RQYC01000007">
    <property type="protein sequence ID" value="RRD90221.1"/>
    <property type="molecule type" value="Genomic_DNA"/>
</dbReference>
<keyword evidence="6 7" id="KW-0472">Membrane</keyword>
<keyword evidence="11" id="KW-1185">Reference proteome</keyword>
<evidence type="ECO:0000256" key="3">
    <source>
        <dbReference type="ARBA" id="ARBA00022475"/>
    </source>
</evidence>
<evidence type="ECO:0000256" key="6">
    <source>
        <dbReference type="ARBA" id="ARBA00023136"/>
    </source>
</evidence>
<evidence type="ECO:0000313" key="10">
    <source>
        <dbReference type="EMBL" id="RRD90221.1"/>
    </source>
</evidence>
<comment type="subcellular location">
    <subcellularLocation>
        <location evidence="1">Cell membrane</location>
        <topology evidence="1">Multi-pass membrane protein</topology>
    </subcellularLocation>
</comment>
<evidence type="ECO:0000256" key="5">
    <source>
        <dbReference type="ARBA" id="ARBA00022989"/>
    </source>
</evidence>
<comment type="similarity">
    <text evidence="2">Belongs to the UPF0702 family.</text>
</comment>
<evidence type="ECO:0000256" key="2">
    <source>
        <dbReference type="ARBA" id="ARBA00006448"/>
    </source>
</evidence>
<dbReference type="GO" id="GO:0005886">
    <property type="term" value="C:plasma membrane"/>
    <property type="evidence" value="ECO:0007669"/>
    <property type="project" value="UniProtKB-SubCell"/>
</dbReference>
<proteinExistence type="inferred from homology"/>
<dbReference type="InterPro" id="IPR048454">
    <property type="entry name" value="YetF_N"/>
</dbReference>
<feature type="domain" description="YetF C-terminal" evidence="8">
    <location>
        <begin position="90"/>
        <end position="201"/>
    </location>
</feature>
<protein>
    <submittedName>
        <fullName evidence="10">DUF421 domain-containing protein</fullName>
    </submittedName>
</protein>
<comment type="caution">
    <text evidence="10">The sequence shown here is derived from an EMBL/GenBank/DDBJ whole genome shotgun (WGS) entry which is preliminary data.</text>
</comment>
<name>A0A3P2A457_9NEIS</name>
<evidence type="ECO:0000256" key="4">
    <source>
        <dbReference type="ARBA" id="ARBA00022692"/>
    </source>
</evidence>
<dbReference type="STRING" id="1121352.GCA_000620925_01393"/>
<dbReference type="OrthoDB" id="9778331at2"/>
<organism evidence="10 11">
    <name type="scientific">Conchiformibius steedae</name>
    <dbReference type="NCBI Taxonomy" id="153493"/>
    <lineage>
        <taxon>Bacteria</taxon>
        <taxon>Pseudomonadati</taxon>
        <taxon>Pseudomonadota</taxon>
        <taxon>Betaproteobacteria</taxon>
        <taxon>Neisseriales</taxon>
        <taxon>Neisseriaceae</taxon>
        <taxon>Conchiformibius</taxon>
    </lineage>
</organism>
<evidence type="ECO:0000259" key="8">
    <source>
        <dbReference type="Pfam" id="PF04239"/>
    </source>
</evidence>
<evidence type="ECO:0000259" key="9">
    <source>
        <dbReference type="Pfam" id="PF20730"/>
    </source>
</evidence>
<feature type="domain" description="YetF-like N-terminal transmembrane" evidence="9">
    <location>
        <begin position="10"/>
        <end position="81"/>
    </location>
</feature>
<dbReference type="InterPro" id="IPR007353">
    <property type="entry name" value="DUF421"/>
</dbReference>
<evidence type="ECO:0000313" key="11">
    <source>
        <dbReference type="Proteomes" id="UP000269923"/>
    </source>
</evidence>
<dbReference type="Pfam" id="PF04239">
    <property type="entry name" value="DUF421"/>
    <property type="match status" value="1"/>
</dbReference>
<evidence type="ECO:0000256" key="7">
    <source>
        <dbReference type="SAM" id="Phobius"/>
    </source>
</evidence>
<feature type="transmembrane region" description="Helical" evidence="7">
    <location>
        <begin position="6"/>
        <end position="28"/>
    </location>
</feature>
<sequence length="222" mass="24191">MPYMTAQHLFAAFKLLAGFATVAAYLTLNRKTQIQALTPIDVMGGLLIGGMAGSTVYQPDTAVLSYLAQLLAAIGIMMLLNRFLYPAARPSTTDKALSVIINGKLQPHLLKARTPFHLPDFMAQLRSRGIYSLREVDFAQIEADGTLTVIKHGEGRRNFLLAHKGQILAGQLKQIGRDANWLIAALAEMGIELEDVFLAELANGNELYVVRNNAATAVNILD</sequence>
<dbReference type="PANTHER" id="PTHR34582">
    <property type="entry name" value="UPF0702 TRANSMEMBRANE PROTEIN YCAP"/>
    <property type="match status" value="1"/>
</dbReference>
<keyword evidence="5 7" id="KW-1133">Transmembrane helix</keyword>
<reference evidence="10 11" key="1">
    <citation type="submission" date="2018-11" db="EMBL/GenBank/DDBJ databases">
        <title>Genomes From Bacteria Associated with the Canine Oral Cavity: a Test Case for Automated Genome-Based Taxonomic Assignment.</title>
        <authorList>
            <person name="Coil D.A."/>
            <person name="Jospin G."/>
            <person name="Darling A.E."/>
            <person name="Wallis C."/>
            <person name="Davis I.J."/>
            <person name="Harris S."/>
            <person name="Eisen J.A."/>
            <person name="Holcombe L.J."/>
            <person name="O'Flynn C."/>
        </authorList>
    </citation>
    <scope>NUCLEOTIDE SEQUENCE [LARGE SCALE GENOMIC DNA]</scope>
    <source>
        <strain evidence="10 11">COT-280</strain>
    </source>
</reference>
<dbReference type="AlphaFoldDB" id="A0A3P2A457"/>
<dbReference type="Gene3D" id="3.30.240.20">
    <property type="entry name" value="bsu07140 like domains"/>
    <property type="match status" value="2"/>
</dbReference>
<gene>
    <name evidence="10" type="ORF">EII21_06215</name>
</gene>
<keyword evidence="4 7" id="KW-0812">Transmembrane</keyword>
<evidence type="ECO:0000256" key="1">
    <source>
        <dbReference type="ARBA" id="ARBA00004651"/>
    </source>
</evidence>
<accession>A0A3P2A457</accession>
<dbReference type="PANTHER" id="PTHR34582:SF6">
    <property type="entry name" value="UPF0702 TRANSMEMBRANE PROTEIN YCAP"/>
    <property type="match status" value="1"/>
</dbReference>
<dbReference type="Pfam" id="PF20730">
    <property type="entry name" value="YetF_N"/>
    <property type="match status" value="1"/>
</dbReference>
<dbReference type="InterPro" id="IPR023090">
    <property type="entry name" value="UPF0702_alpha/beta_dom_sf"/>
</dbReference>
<keyword evidence="3" id="KW-1003">Cell membrane</keyword>
<dbReference type="RefSeq" id="WP_124794817.1">
    <property type="nucleotide sequence ID" value="NZ_RQYC01000007.1"/>
</dbReference>
<feature type="transmembrane region" description="Helical" evidence="7">
    <location>
        <begin position="63"/>
        <end position="85"/>
    </location>
</feature>